<gene>
    <name evidence="7" type="primary">FHY3</name>
    <name evidence="7" type="ORF">KSP39_PZI011166</name>
</gene>
<dbReference type="PROSITE" id="PS50966">
    <property type="entry name" value="ZF_SWIM"/>
    <property type="match status" value="1"/>
</dbReference>
<dbReference type="Proteomes" id="UP001418222">
    <property type="component" value="Unassembled WGS sequence"/>
</dbReference>
<dbReference type="InterPro" id="IPR018289">
    <property type="entry name" value="MULE_transposase_dom"/>
</dbReference>
<evidence type="ECO:0000256" key="2">
    <source>
        <dbReference type="ARBA" id="ARBA00022771"/>
    </source>
</evidence>
<keyword evidence="2 4" id="KW-0863">Zinc-finger</keyword>
<comment type="caution">
    <text evidence="7">The sequence shown here is derived from an EMBL/GenBank/DDBJ whole genome shotgun (WGS) entry which is preliminary data.</text>
</comment>
<dbReference type="InterPro" id="IPR004330">
    <property type="entry name" value="FAR1_DNA_bnd_dom"/>
</dbReference>
<evidence type="ECO:0000313" key="8">
    <source>
        <dbReference type="Proteomes" id="UP001418222"/>
    </source>
</evidence>
<evidence type="ECO:0000259" key="6">
    <source>
        <dbReference type="PROSITE" id="PS50966"/>
    </source>
</evidence>
<organism evidence="7 8">
    <name type="scientific">Platanthera zijinensis</name>
    <dbReference type="NCBI Taxonomy" id="2320716"/>
    <lineage>
        <taxon>Eukaryota</taxon>
        <taxon>Viridiplantae</taxon>
        <taxon>Streptophyta</taxon>
        <taxon>Embryophyta</taxon>
        <taxon>Tracheophyta</taxon>
        <taxon>Spermatophyta</taxon>
        <taxon>Magnoliopsida</taxon>
        <taxon>Liliopsida</taxon>
        <taxon>Asparagales</taxon>
        <taxon>Orchidaceae</taxon>
        <taxon>Orchidoideae</taxon>
        <taxon>Orchideae</taxon>
        <taxon>Orchidinae</taxon>
        <taxon>Platanthera</taxon>
    </lineage>
</organism>
<dbReference type="AlphaFoldDB" id="A0AAP0BGC3"/>
<dbReference type="EMBL" id="JBBWWQ010000009">
    <property type="protein sequence ID" value="KAK8938685.1"/>
    <property type="molecule type" value="Genomic_DNA"/>
</dbReference>
<feature type="compositionally biased region" description="Basic and acidic residues" evidence="5">
    <location>
        <begin position="636"/>
        <end position="650"/>
    </location>
</feature>
<protein>
    <submittedName>
        <fullName evidence="7">Protein FAR-RED ELONGATED HYPOCOTYL 3</fullName>
    </submittedName>
</protein>
<dbReference type="Pfam" id="PF04434">
    <property type="entry name" value="SWIM"/>
    <property type="match status" value="1"/>
</dbReference>
<feature type="domain" description="SWIM-type" evidence="6">
    <location>
        <begin position="515"/>
        <end position="551"/>
    </location>
</feature>
<dbReference type="Pfam" id="PF03101">
    <property type="entry name" value="FAR1"/>
    <property type="match status" value="1"/>
</dbReference>
<keyword evidence="3" id="KW-0862">Zinc</keyword>
<dbReference type="InterPro" id="IPR007527">
    <property type="entry name" value="Znf_SWIM"/>
</dbReference>
<evidence type="ECO:0000256" key="4">
    <source>
        <dbReference type="PROSITE-ProRule" id="PRU00325"/>
    </source>
</evidence>
<sequence length="740" mass="84947">MQIEKEHPSFPVVHSEEDAYALYCQYAHNIGFSVRRQHIFYYTHTKIIKVREYSCAKAGKKHTKPSPIKYRKLDTRTGCLACCHFKTDKDGKNWTVAKFVEEHNHPLASEKEQHLLRSHRKVSDMQGNLLKNMSEAGIKTVHAYNFLSEEVGGVQNVGFTKTDAYNYVQRGKKALIESGDSIGLLKMLQTRQLEDNMFSYKVQTDDQNRLTGFFWIDGRGKIDYDCFGDVIIFDTTYRLNKYNLACAAFIGVNNHWQSVCVGCTFIAEETIDSFCWVFETFLKFVGDKQPITIFTDQDQAMAVAIERVLTTSRHRLCQWHISKKAPSKVYCFNHDKGVRGLFHQCMSKCDCEYEFDHYWNEMMLKGSLHNNRWLQDLYAIRKKWSTAYNKDVLDLGILSTQRSESANHGLHGCSKATNSIVECFIGLEKLISTWRRAEFDEDFKCTQGSVDLKYKGSILLKQASKIFSRKMFSIFEKSFMEGAVGVSIVDELRSEDNSISYVTSQSDEGVDGKRWFLNLNANTDETTCSCRGFETKGIPCKHVLRIFIHRNIKHIPDQYFLKRFSLHAKKGIYLPYSPSLAHSDSNLVFRNHLMRFTYDLALQIESCQPAKELVMKSMNDLAQKVQSMVIGGEGVNKNEKDETLLKDPPRKRPKGVSNARIKGHWEKNTKAPRKKKADLQSKTIPVNVNPATTKVYNFFDSPEHVHQSTAQATPAEIGSQENYDLDLSFNFCSIPDVFKP</sequence>
<keyword evidence="1" id="KW-0479">Metal-binding</keyword>
<evidence type="ECO:0000313" key="7">
    <source>
        <dbReference type="EMBL" id="KAK8938685.1"/>
    </source>
</evidence>
<evidence type="ECO:0000256" key="5">
    <source>
        <dbReference type="SAM" id="MobiDB-lite"/>
    </source>
</evidence>
<proteinExistence type="predicted"/>
<dbReference type="Pfam" id="PF10551">
    <property type="entry name" value="MULE"/>
    <property type="match status" value="1"/>
</dbReference>
<dbReference type="PANTHER" id="PTHR47718:SF17">
    <property type="entry name" value="PROTEIN FAR1-RELATED SEQUENCE 5-LIKE"/>
    <property type="match status" value="1"/>
</dbReference>
<feature type="region of interest" description="Disordered" evidence="5">
    <location>
        <begin position="636"/>
        <end position="680"/>
    </location>
</feature>
<reference evidence="7 8" key="1">
    <citation type="journal article" date="2022" name="Nat. Plants">
        <title>Genomes of leafy and leafless Platanthera orchids illuminate the evolution of mycoheterotrophy.</title>
        <authorList>
            <person name="Li M.H."/>
            <person name="Liu K.W."/>
            <person name="Li Z."/>
            <person name="Lu H.C."/>
            <person name="Ye Q.L."/>
            <person name="Zhang D."/>
            <person name="Wang J.Y."/>
            <person name="Li Y.F."/>
            <person name="Zhong Z.M."/>
            <person name="Liu X."/>
            <person name="Yu X."/>
            <person name="Liu D.K."/>
            <person name="Tu X.D."/>
            <person name="Liu B."/>
            <person name="Hao Y."/>
            <person name="Liao X.Y."/>
            <person name="Jiang Y.T."/>
            <person name="Sun W.H."/>
            <person name="Chen J."/>
            <person name="Chen Y.Q."/>
            <person name="Ai Y."/>
            <person name="Zhai J.W."/>
            <person name="Wu S.S."/>
            <person name="Zhou Z."/>
            <person name="Hsiao Y.Y."/>
            <person name="Wu W.L."/>
            <person name="Chen Y.Y."/>
            <person name="Lin Y.F."/>
            <person name="Hsu J.L."/>
            <person name="Li C.Y."/>
            <person name="Wang Z.W."/>
            <person name="Zhao X."/>
            <person name="Zhong W.Y."/>
            <person name="Ma X.K."/>
            <person name="Ma L."/>
            <person name="Huang J."/>
            <person name="Chen G.Z."/>
            <person name="Huang M.Z."/>
            <person name="Huang L."/>
            <person name="Peng D.H."/>
            <person name="Luo Y.B."/>
            <person name="Zou S.Q."/>
            <person name="Chen S.P."/>
            <person name="Lan S."/>
            <person name="Tsai W.C."/>
            <person name="Van de Peer Y."/>
            <person name="Liu Z.J."/>
        </authorList>
    </citation>
    <scope>NUCLEOTIDE SEQUENCE [LARGE SCALE GENOMIC DNA]</scope>
    <source>
        <strain evidence="7">Lor287</strain>
    </source>
</reference>
<evidence type="ECO:0000256" key="3">
    <source>
        <dbReference type="ARBA" id="ARBA00022833"/>
    </source>
</evidence>
<name>A0AAP0BGC3_9ASPA</name>
<dbReference type="PANTHER" id="PTHR47718">
    <property type="entry name" value="OS01G0519700 PROTEIN"/>
    <property type="match status" value="1"/>
</dbReference>
<evidence type="ECO:0000256" key="1">
    <source>
        <dbReference type="ARBA" id="ARBA00022723"/>
    </source>
</evidence>
<accession>A0AAP0BGC3</accession>
<dbReference type="GO" id="GO:0008270">
    <property type="term" value="F:zinc ion binding"/>
    <property type="evidence" value="ECO:0007669"/>
    <property type="project" value="UniProtKB-KW"/>
</dbReference>
<dbReference type="SMART" id="SM00575">
    <property type="entry name" value="ZnF_PMZ"/>
    <property type="match status" value="1"/>
</dbReference>
<keyword evidence="8" id="KW-1185">Reference proteome</keyword>
<dbReference type="InterPro" id="IPR006564">
    <property type="entry name" value="Znf_PMZ"/>
</dbReference>